<evidence type="ECO:0000313" key="2">
    <source>
        <dbReference type="Proteomes" id="UP000199564"/>
    </source>
</evidence>
<dbReference type="RefSeq" id="WP_091655073.1">
    <property type="nucleotide sequence ID" value="NZ_FOVW01000009.1"/>
</dbReference>
<proteinExistence type="predicted"/>
<name>A0A1I5INY6_9BACT</name>
<dbReference type="STRING" id="226506.SAMN04488519_10985"/>
<evidence type="ECO:0008006" key="3">
    <source>
        <dbReference type="Google" id="ProtNLM"/>
    </source>
</evidence>
<dbReference type="EMBL" id="FOVW01000009">
    <property type="protein sequence ID" value="SFO61916.1"/>
    <property type="molecule type" value="Genomic_DNA"/>
</dbReference>
<protein>
    <recommendedName>
        <fullName evidence="3">Viral A-type inclusion protein</fullName>
    </recommendedName>
</protein>
<sequence length="138" mass="15929">MNRFIPFLIIVIFFVSCGSSLEEENSEMRAKVIAVHDEVMPMMGKLKSLEKRAISEASELEAENSSDSLKIQELKALAYDLEQAYEAMFVWMRQYDNENGERNPEEVKVYLEEQMEKVKVVNEKITTALNKADKTLKD</sequence>
<reference evidence="2" key="1">
    <citation type="submission" date="2016-10" db="EMBL/GenBank/DDBJ databases">
        <authorList>
            <person name="Varghese N."/>
            <person name="Submissions S."/>
        </authorList>
    </citation>
    <scope>NUCLEOTIDE SEQUENCE [LARGE SCALE GENOMIC DNA]</scope>
    <source>
        <strain evidence="2">DSM 15282</strain>
    </source>
</reference>
<evidence type="ECO:0000313" key="1">
    <source>
        <dbReference type="EMBL" id="SFO61916.1"/>
    </source>
</evidence>
<organism evidence="1 2">
    <name type="scientific">Algoriphagus ornithinivorans</name>
    <dbReference type="NCBI Taxonomy" id="226506"/>
    <lineage>
        <taxon>Bacteria</taxon>
        <taxon>Pseudomonadati</taxon>
        <taxon>Bacteroidota</taxon>
        <taxon>Cytophagia</taxon>
        <taxon>Cytophagales</taxon>
        <taxon>Cyclobacteriaceae</taxon>
        <taxon>Algoriphagus</taxon>
    </lineage>
</organism>
<dbReference type="AlphaFoldDB" id="A0A1I5INY6"/>
<dbReference type="PROSITE" id="PS51257">
    <property type="entry name" value="PROKAR_LIPOPROTEIN"/>
    <property type="match status" value="1"/>
</dbReference>
<dbReference type="Proteomes" id="UP000199564">
    <property type="component" value="Unassembled WGS sequence"/>
</dbReference>
<gene>
    <name evidence="1" type="ORF">SAMN04488519_10985</name>
</gene>
<accession>A0A1I5INY6</accession>
<keyword evidence="2" id="KW-1185">Reference proteome</keyword>